<evidence type="ECO:0000256" key="1">
    <source>
        <dbReference type="SAM" id="Phobius"/>
    </source>
</evidence>
<reference evidence="2" key="1">
    <citation type="submission" date="2023-03" db="EMBL/GenBank/DDBJ databases">
        <title>Stygiobacter electus gen. nov., sp. nov., facultatively anaerobic thermotolerant bacterium of the class Ignavibacteria from a well of Yessentuki mineral water deposit.</title>
        <authorList>
            <person name="Podosokorskaya O.A."/>
            <person name="Elcheninov A.G."/>
            <person name="Petrova N.F."/>
            <person name="Zavarzina D.G."/>
            <person name="Kublanov I.V."/>
            <person name="Merkel A.Y."/>
        </authorList>
    </citation>
    <scope>NUCLEOTIDE SEQUENCE</scope>
    <source>
        <strain evidence="2">09-Me</strain>
    </source>
</reference>
<dbReference type="AlphaFoldDB" id="A0AAE3P2C3"/>
<comment type="caution">
    <text evidence="2">The sequence shown here is derived from an EMBL/GenBank/DDBJ whole genome shotgun (WGS) entry which is preliminary data.</text>
</comment>
<dbReference type="Proteomes" id="UP001221302">
    <property type="component" value="Unassembled WGS sequence"/>
</dbReference>
<protein>
    <submittedName>
        <fullName evidence="2">Uncharacterized protein</fullName>
    </submittedName>
</protein>
<keyword evidence="1" id="KW-1133">Transmembrane helix</keyword>
<accession>A0AAE3P2C3</accession>
<gene>
    <name evidence="2" type="ORF">P0M35_11630</name>
</gene>
<keyword evidence="1" id="KW-0812">Transmembrane</keyword>
<dbReference type="RefSeq" id="WP_321536575.1">
    <property type="nucleotide sequence ID" value="NZ_JARGDL010000018.1"/>
</dbReference>
<feature type="transmembrane region" description="Helical" evidence="1">
    <location>
        <begin position="126"/>
        <end position="148"/>
    </location>
</feature>
<dbReference type="EMBL" id="JARGDL010000018">
    <property type="protein sequence ID" value="MDF1612804.1"/>
    <property type="molecule type" value="Genomic_DNA"/>
</dbReference>
<organism evidence="2 3">
    <name type="scientific">Stygiobacter electus</name>
    <dbReference type="NCBI Taxonomy" id="3032292"/>
    <lineage>
        <taxon>Bacteria</taxon>
        <taxon>Pseudomonadati</taxon>
        <taxon>Ignavibacteriota</taxon>
        <taxon>Ignavibacteria</taxon>
        <taxon>Ignavibacteriales</taxon>
        <taxon>Melioribacteraceae</taxon>
        <taxon>Stygiobacter</taxon>
    </lineage>
</organism>
<evidence type="ECO:0000313" key="2">
    <source>
        <dbReference type="EMBL" id="MDF1612804.1"/>
    </source>
</evidence>
<keyword evidence="3" id="KW-1185">Reference proteome</keyword>
<name>A0AAE3P2C3_9BACT</name>
<proteinExistence type="predicted"/>
<sequence>MKLLILLIILLASINLYAQIDTLKSPMMKLTLKDSSVYYGRIISSDDNKLTLLKNNNVEIVIPKNEILEIYRVQDLPKEIKKTFTKKDSLEVEEKQYVDKGLHRMFFFPTANPVPNSEGYLSSNMIFFPFAAFGIANIFTIGGGVSLIPGATNQIYYFAPKITFLKYNNFSFATGGFIFNSSNFSNFSNSNSHSGMIYIIGTYNKNYNNFTAGLAYGYENNNFDDSPMIFLGYQGYIKNGSKFLTEIWLPTSKNSFPEIAIIFAGFRFYNETFSGDVGLIRPANYNNNGFPFIPWINLTYNFTLYK</sequence>
<keyword evidence="1" id="KW-0472">Membrane</keyword>
<evidence type="ECO:0000313" key="3">
    <source>
        <dbReference type="Proteomes" id="UP001221302"/>
    </source>
</evidence>